<evidence type="ECO:0000259" key="3">
    <source>
        <dbReference type="PROSITE" id="PS51164"/>
    </source>
</evidence>
<dbReference type="GO" id="GO:0005576">
    <property type="term" value="C:extracellular region"/>
    <property type="evidence" value="ECO:0007669"/>
    <property type="project" value="InterPro"/>
</dbReference>
<dbReference type="PANTHER" id="PTHR34612">
    <property type="entry name" value="GH131_N DOMAIN-CONTAINING PROTEIN"/>
    <property type="match status" value="1"/>
</dbReference>
<dbReference type="GO" id="GO:0030248">
    <property type="term" value="F:cellulose binding"/>
    <property type="evidence" value="ECO:0007669"/>
    <property type="project" value="InterPro"/>
</dbReference>
<dbReference type="GO" id="GO:0005975">
    <property type="term" value="P:carbohydrate metabolic process"/>
    <property type="evidence" value="ECO:0007669"/>
    <property type="project" value="InterPro"/>
</dbReference>
<dbReference type="VEuPathDB" id="FungiDB:F4678DRAFT_467634"/>
<organism evidence="4 5">
    <name type="scientific">Xylaria arbuscula</name>
    <dbReference type="NCBI Taxonomy" id="114810"/>
    <lineage>
        <taxon>Eukaryota</taxon>
        <taxon>Fungi</taxon>
        <taxon>Dikarya</taxon>
        <taxon>Ascomycota</taxon>
        <taxon>Pezizomycotina</taxon>
        <taxon>Sordariomycetes</taxon>
        <taxon>Xylariomycetidae</taxon>
        <taxon>Xylariales</taxon>
        <taxon>Xylariaceae</taxon>
        <taxon>Xylaria</taxon>
    </lineage>
</organism>
<accession>A0A9W8TI46</accession>
<comment type="caution">
    <text evidence="4">The sequence shown here is derived from an EMBL/GenBank/DDBJ whole genome shotgun (WGS) entry which is preliminary data.</text>
</comment>
<dbReference type="Pfam" id="PF18271">
    <property type="entry name" value="GH131_N"/>
    <property type="match status" value="1"/>
</dbReference>
<dbReference type="InterPro" id="IPR035971">
    <property type="entry name" value="CBD_sf"/>
</dbReference>
<dbReference type="SMART" id="SM00236">
    <property type="entry name" value="fCBD"/>
    <property type="match status" value="1"/>
</dbReference>
<reference evidence="4" key="1">
    <citation type="submission" date="2022-07" db="EMBL/GenBank/DDBJ databases">
        <title>Genome Sequence of Xylaria arbuscula.</title>
        <authorList>
            <person name="Buettner E."/>
        </authorList>
    </citation>
    <scope>NUCLEOTIDE SEQUENCE</scope>
    <source>
        <strain evidence="4">VT107</strain>
    </source>
</reference>
<dbReference type="InterPro" id="IPR000254">
    <property type="entry name" value="CBD"/>
</dbReference>
<feature type="signal peptide" evidence="2">
    <location>
        <begin position="1"/>
        <end position="17"/>
    </location>
</feature>
<dbReference type="PANTHER" id="PTHR34612:SF6">
    <property type="entry name" value="GLYCOSIDE HYDROLASE 131 CATALYTIC N-TERMINAL DOMAIN-CONTAINING PROTEIN"/>
    <property type="match status" value="1"/>
</dbReference>
<feature type="chain" id="PRO_5040803138" description="CBM1 domain-containing protein" evidence="2">
    <location>
        <begin position="18"/>
        <end position="355"/>
    </location>
</feature>
<sequence length="355" mass="37901">MKYSWLLALASSQLAAAGTILWDGRFNDLASSTDLNNWSWANQVGPYQYYIHGDGEVTEYVNLSSDFKNPADTGSTQGVKITLTDTAYWNGQTMRRTELIPQTTAAINSGKVWYHFSMMRSDTNAPATTREHQVNFFESHFTEMKVGWLSGASGTDDPNLKWMANSAVQWEEEFTAGVWHNVAYEIDFDAQTVAFWHSTGADDLELTVKAVSVSASSNGADWHLGVLELPRDGYADTDEDLYFSGVYVESGDLTTSVAGSGGSSGGDTSSSTTTTAAATTSSATTLSTSTVQVTTTTTKGTSTTTTTSAPATTTTTAACTAAQYAQCGGISYTGCTTCASGLTCNVLNDYYSQCL</sequence>
<dbReference type="Proteomes" id="UP001148614">
    <property type="component" value="Unassembled WGS sequence"/>
</dbReference>
<evidence type="ECO:0000256" key="1">
    <source>
        <dbReference type="ARBA" id="ARBA00022729"/>
    </source>
</evidence>
<evidence type="ECO:0000256" key="2">
    <source>
        <dbReference type="SAM" id="SignalP"/>
    </source>
</evidence>
<keyword evidence="5" id="KW-1185">Reference proteome</keyword>
<dbReference type="SUPFAM" id="SSF57180">
    <property type="entry name" value="Cellulose-binding domain"/>
    <property type="match status" value="1"/>
</dbReference>
<dbReference type="AlphaFoldDB" id="A0A9W8TI46"/>
<dbReference type="InterPro" id="IPR041524">
    <property type="entry name" value="GH131_N"/>
</dbReference>
<dbReference type="EMBL" id="JANPWZ010002505">
    <property type="protein sequence ID" value="KAJ3558234.1"/>
    <property type="molecule type" value="Genomic_DNA"/>
</dbReference>
<keyword evidence="1 2" id="KW-0732">Signal</keyword>
<dbReference type="PROSITE" id="PS51164">
    <property type="entry name" value="CBM1_2"/>
    <property type="match status" value="1"/>
</dbReference>
<evidence type="ECO:0000313" key="5">
    <source>
        <dbReference type="Proteomes" id="UP001148614"/>
    </source>
</evidence>
<proteinExistence type="predicted"/>
<evidence type="ECO:0000313" key="4">
    <source>
        <dbReference type="EMBL" id="KAJ3558234.1"/>
    </source>
</evidence>
<name>A0A9W8TI46_9PEZI</name>
<feature type="domain" description="CBM1" evidence="3">
    <location>
        <begin position="319"/>
        <end position="355"/>
    </location>
</feature>
<dbReference type="Pfam" id="PF00734">
    <property type="entry name" value="CBM_1"/>
    <property type="match status" value="1"/>
</dbReference>
<dbReference type="Gene3D" id="2.60.120.1160">
    <property type="match status" value="1"/>
</dbReference>
<gene>
    <name evidence="4" type="ORF">NPX13_g9753</name>
</gene>
<protein>
    <recommendedName>
        <fullName evidence="3">CBM1 domain-containing protein</fullName>
    </recommendedName>
</protein>
<dbReference type="PROSITE" id="PS00562">
    <property type="entry name" value="CBM1_1"/>
    <property type="match status" value="1"/>
</dbReference>